<gene>
    <name evidence="1" type="ORF">JHL16_26985</name>
</gene>
<organism evidence="1 2">
    <name type="scientific">Taklimakanibacter albus</name>
    <dbReference type="NCBI Taxonomy" id="2800327"/>
    <lineage>
        <taxon>Bacteria</taxon>
        <taxon>Pseudomonadati</taxon>
        <taxon>Pseudomonadota</taxon>
        <taxon>Alphaproteobacteria</taxon>
        <taxon>Hyphomicrobiales</taxon>
        <taxon>Aestuariivirgaceae</taxon>
        <taxon>Taklimakanibacter</taxon>
    </lineage>
</organism>
<proteinExistence type="predicted"/>
<dbReference type="Proteomes" id="UP000616151">
    <property type="component" value="Unassembled WGS sequence"/>
</dbReference>
<comment type="caution">
    <text evidence="1">The sequence shown here is derived from an EMBL/GenBank/DDBJ whole genome shotgun (WGS) entry which is preliminary data.</text>
</comment>
<evidence type="ECO:0000313" key="1">
    <source>
        <dbReference type="EMBL" id="MBK1870040.1"/>
    </source>
</evidence>
<name>A0ACC5RC32_9HYPH</name>
<evidence type="ECO:0000313" key="2">
    <source>
        <dbReference type="Proteomes" id="UP000616151"/>
    </source>
</evidence>
<dbReference type="EMBL" id="JAENHL010000008">
    <property type="protein sequence ID" value="MBK1870040.1"/>
    <property type="molecule type" value="Genomic_DNA"/>
</dbReference>
<protein>
    <submittedName>
        <fullName evidence="1">FAD-dependent oxidoreductase</fullName>
    </submittedName>
</protein>
<accession>A0ACC5RC32</accession>
<reference evidence="1" key="1">
    <citation type="submission" date="2021-01" db="EMBL/GenBank/DDBJ databases">
        <authorList>
            <person name="Sun Q."/>
        </authorList>
    </citation>
    <scope>NUCLEOTIDE SEQUENCE</scope>
    <source>
        <strain evidence="1">YIM B02566</strain>
    </source>
</reference>
<sequence length="366" mass="39335">MKVAIAGGGIAGLATAWALTKRGHDVTLVEQGTIPNPLAASGDEHRMIRRGYGSADGYARTISEAFTAWDEMWRDLGHSHLSPRGVLAMSQIAGDDGEKFRNGYDRMGETYELYEPKEAARRYPFLDPATIRYAYFTKAGGALLCQRIARDLVQWLTENGATLRLNSRVAAIDSDKGTLISSDGGQIAADQIIVTAGAWVLQLVPELARDLTLYRTAVAYLTPPADLAAAWAEAPAILDIGGTADAYMLPPVDGTGLKVGAGVMKRPATDPEADRVEKPGEGERLRNLLSPPLARIGEYRVARVQTCAYTFTADDKFLSYRQGKALVVSACSGHGYKFGAAVGRRVAEAVETGDDASLLSWLRAEA</sequence>
<keyword evidence="2" id="KW-1185">Reference proteome</keyword>